<dbReference type="AlphaFoldDB" id="A0AAN7QS61"/>
<evidence type="ECO:0000313" key="2">
    <source>
        <dbReference type="Proteomes" id="UP001345219"/>
    </source>
</evidence>
<protein>
    <submittedName>
        <fullName evidence="1">Uncharacterized protein</fullName>
    </submittedName>
</protein>
<comment type="caution">
    <text evidence="1">The sequence shown here is derived from an EMBL/GenBank/DDBJ whole genome shotgun (WGS) entry which is preliminary data.</text>
</comment>
<dbReference type="Proteomes" id="UP001345219">
    <property type="component" value="Chromosome 22"/>
</dbReference>
<keyword evidence="2" id="KW-1185">Reference proteome</keyword>
<sequence length="65" mass="7611">MTPALVLNRCWQSAAPAYLTDLYWPSLFLVSDTRLHPLQPWRCWIFYGRSGDERRDWGPVVRSTG</sequence>
<gene>
    <name evidence="1" type="ORF">SAY87_028992</name>
</gene>
<reference evidence="1 2" key="1">
    <citation type="journal article" date="2023" name="Hortic Res">
        <title>Pangenome of water caltrop reveals structural variations and asymmetric subgenome divergence after allopolyploidization.</title>
        <authorList>
            <person name="Zhang X."/>
            <person name="Chen Y."/>
            <person name="Wang L."/>
            <person name="Yuan Y."/>
            <person name="Fang M."/>
            <person name="Shi L."/>
            <person name="Lu R."/>
            <person name="Comes H.P."/>
            <person name="Ma Y."/>
            <person name="Chen Y."/>
            <person name="Huang G."/>
            <person name="Zhou Y."/>
            <person name="Zheng Z."/>
            <person name="Qiu Y."/>
        </authorList>
    </citation>
    <scope>NUCLEOTIDE SEQUENCE [LARGE SCALE GENOMIC DNA]</scope>
    <source>
        <tissue evidence="1">Roots</tissue>
    </source>
</reference>
<proteinExistence type="predicted"/>
<dbReference type="EMBL" id="JAXIOK010000004">
    <property type="protein sequence ID" value="KAK4773973.1"/>
    <property type="molecule type" value="Genomic_DNA"/>
</dbReference>
<accession>A0AAN7QS61</accession>
<name>A0AAN7QS61_9MYRT</name>
<evidence type="ECO:0000313" key="1">
    <source>
        <dbReference type="EMBL" id="KAK4773973.1"/>
    </source>
</evidence>
<organism evidence="1 2">
    <name type="scientific">Trapa incisa</name>
    <dbReference type="NCBI Taxonomy" id="236973"/>
    <lineage>
        <taxon>Eukaryota</taxon>
        <taxon>Viridiplantae</taxon>
        <taxon>Streptophyta</taxon>
        <taxon>Embryophyta</taxon>
        <taxon>Tracheophyta</taxon>
        <taxon>Spermatophyta</taxon>
        <taxon>Magnoliopsida</taxon>
        <taxon>eudicotyledons</taxon>
        <taxon>Gunneridae</taxon>
        <taxon>Pentapetalae</taxon>
        <taxon>rosids</taxon>
        <taxon>malvids</taxon>
        <taxon>Myrtales</taxon>
        <taxon>Lythraceae</taxon>
        <taxon>Trapa</taxon>
    </lineage>
</organism>